<name>A0A4Q7PCF1_9BACT</name>
<proteinExistence type="predicted"/>
<dbReference type="Proteomes" id="UP000292209">
    <property type="component" value="Unassembled WGS sequence"/>
</dbReference>
<accession>A0A4Q7PCF1</accession>
<organism evidence="1 2">
    <name type="scientific">Cecembia calidifontis</name>
    <dbReference type="NCBI Taxonomy" id="1187080"/>
    <lineage>
        <taxon>Bacteria</taxon>
        <taxon>Pseudomonadati</taxon>
        <taxon>Bacteroidota</taxon>
        <taxon>Cytophagia</taxon>
        <taxon>Cytophagales</taxon>
        <taxon>Cyclobacteriaceae</taxon>
        <taxon>Cecembia</taxon>
    </lineage>
</organism>
<dbReference type="NCBIfam" id="TIGR03696">
    <property type="entry name" value="Rhs_assc_core"/>
    <property type="match status" value="1"/>
</dbReference>
<dbReference type="InterPro" id="IPR022385">
    <property type="entry name" value="Rhs_assc_core"/>
</dbReference>
<reference evidence="1 2" key="1">
    <citation type="submission" date="2019-02" db="EMBL/GenBank/DDBJ databases">
        <title>Genomic Encyclopedia of Archaeal and Bacterial Type Strains, Phase II (KMG-II): from individual species to whole genera.</title>
        <authorList>
            <person name="Goeker M."/>
        </authorList>
    </citation>
    <scope>NUCLEOTIDE SEQUENCE [LARGE SCALE GENOMIC DNA]</scope>
    <source>
        <strain evidence="1 2">DSM 21411</strain>
    </source>
</reference>
<evidence type="ECO:0000313" key="2">
    <source>
        <dbReference type="Proteomes" id="UP000292209"/>
    </source>
</evidence>
<sequence>MYDPAIGRFNRIDRFFEKYYGMSPYQYAANNPIRYIDVNGDSISVNVIQGGGKNGRDLYQIHVSGKIVDNTSKGMSFKQLNRISSQISKQIEKSFTGKDSNIEFRATTDISVADANNPLQSSDHAFRIVDDVATAVGQTDPPGGNIEGFGPVGQNVVYVERGGNYSRTGAHELGHSAGLGHPKNEINPATGAPYTTNDFPGNLMHQSQDRNSAGQPVAGTKIEGWQVQKIQRLYSIPALNRGRQR</sequence>
<dbReference type="Gene3D" id="2.180.10.10">
    <property type="entry name" value="RHS repeat-associated core"/>
    <property type="match status" value="1"/>
</dbReference>
<keyword evidence="2" id="KW-1185">Reference proteome</keyword>
<dbReference type="SUPFAM" id="SSF55486">
    <property type="entry name" value="Metalloproteases ('zincins'), catalytic domain"/>
    <property type="match status" value="1"/>
</dbReference>
<dbReference type="Gene3D" id="3.40.390.10">
    <property type="entry name" value="Collagenase (Catalytic Domain)"/>
    <property type="match status" value="1"/>
</dbReference>
<comment type="caution">
    <text evidence="1">The sequence shown here is derived from an EMBL/GenBank/DDBJ whole genome shotgun (WGS) entry which is preliminary data.</text>
</comment>
<evidence type="ECO:0000313" key="1">
    <source>
        <dbReference type="EMBL" id="RZS98026.1"/>
    </source>
</evidence>
<dbReference type="InterPro" id="IPR024079">
    <property type="entry name" value="MetalloPept_cat_dom_sf"/>
</dbReference>
<dbReference type="EMBL" id="SGXG01000001">
    <property type="protein sequence ID" value="RZS98026.1"/>
    <property type="molecule type" value="Genomic_DNA"/>
</dbReference>
<dbReference type="OrthoDB" id="667524at2"/>
<dbReference type="GO" id="GO:0008237">
    <property type="term" value="F:metallopeptidase activity"/>
    <property type="evidence" value="ECO:0007669"/>
    <property type="project" value="InterPro"/>
</dbReference>
<gene>
    <name evidence="1" type="ORF">BC751_3657</name>
</gene>
<protein>
    <submittedName>
        <fullName evidence="1">RHS repeat-associated protein</fullName>
    </submittedName>
</protein>
<dbReference type="AlphaFoldDB" id="A0A4Q7PCF1"/>